<keyword evidence="7 10" id="KW-1133">Transmembrane helix</keyword>
<dbReference type="Gene3D" id="3.90.550.10">
    <property type="entry name" value="Spore Coat Polysaccharide Biosynthesis Protein SpsA, Chain A"/>
    <property type="match status" value="1"/>
</dbReference>
<feature type="transmembrane region" description="Helical" evidence="10">
    <location>
        <begin position="360"/>
        <end position="381"/>
    </location>
</feature>
<evidence type="ECO:0000256" key="9">
    <source>
        <dbReference type="SAM" id="MobiDB-lite"/>
    </source>
</evidence>
<dbReference type="RefSeq" id="WP_321169621.1">
    <property type="nucleotide sequence ID" value="NZ_WMEO01000003.1"/>
</dbReference>
<dbReference type="PANTHER" id="PTHR12726:SF0">
    <property type="entry name" value="CERAMIDE GLUCOSYLTRANSFERASE"/>
    <property type="match status" value="1"/>
</dbReference>
<evidence type="ECO:0000256" key="7">
    <source>
        <dbReference type="ARBA" id="ARBA00022989"/>
    </source>
</evidence>
<feature type="transmembrane region" description="Helical" evidence="10">
    <location>
        <begin position="320"/>
        <end position="348"/>
    </location>
</feature>
<evidence type="ECO:0000313" key="12">
    <source>
        <dbReference type="Proteomes" id="UP000460194"/>
    </source>
</evidence>
<evidence type="ECO:0000256" key="8">
    <source>
        <dbReference type="ARBA" id="ARBA00023136"/>
    </source>
</evidence>
<comment type="pathway">
    <text evidence="2">Lipid metabolism; sphingolipid metabolism.</text>
</comment>
<comment type="caution">
    <text evidence="11">The sequence shown here is derived from an EMBL/GenBank/DDBJ whole genome shotgun (WGS) entry which is preliminary data.</text>
</comment>
<evidence type="ECO:0000256" key="3">
    <source>
        <dbReference type="ARBA" id="ARBA00004991"/>
    </source>
</evidence>
<dbReference type="AlphaFoldDB" id="A0A6B1I952"/>
<evidence type="ECO:0000256" key="5">
    <source>
        <dbReference type="ARBA" id="ARBA00022679"/>
    </source>
</evidence>
<dbReference type="SUPFAM" id="SSF53448">
    <property type="entry name" value="Nucleotide-diphospho-sugar transferases"/>
    <property type="match status" value="1"/>
</dbReference>
<evidence type="ECO:0000313" key="11">
    <source>
        <dbReference type="EMBL" id="MYL15579.1"/>
    </source>
</evidence>
<protein>
    <submittedName>
        <fullName evidence="11">Glycosyl transferase</fullName>
    </submittedName>
</protein>
<dbReference type="GO" id="GO:0008120">
    <property type="term" value="F:ceramide glucosyltransferase activity"/>
    <property type="evidence" value="ECO:0007669"/>
    <property type="project" value="TreeGrafter"/>
</dbReference>
<name>A0A6B1I952_9EURY</name>
<keyword evidence="6 10" id="KW-0812">Transmembrane</keyword>
<dbReference type="PANTHER" id="PTHR12726">
    <property type="entry name" value="CERAMIDE GLUCOSYLTRANSFERASE"/>
    <property type="match status" value="1"/>
</dbReference>
<organism evidence="11 12">
    <name type="scientific">Halorubrum distributum</name>
    <dbReference type="NCBI Taxonomy" id="29283"/>
    <lineage>
        <taxon>Archaea</taxon>
        <taxon>Methanobacteriati</taxon>
        <taxon>Methanobacteriota</taxon>
        <taxon>Stenosarchaea group</taxon>
        <taxon>Halobacteria</taxon>
        <taxon>Halobacteriales</taxon>
        <taxon>Haloferacaceae</taxon>
        <taxon>Halorubrum</taxon>
        <taxon>Halorubrum distributum group</taxon>
    </lineage>
</organism>
<evidence type="ECO:0000256" key="6">
    <source>
        <dbReference type="ARBA" id="ARBA00022692"/>
    </source>
</evidence>
<evidence type="ECO:0000256" key="1">
    <source>
        <dbReference type="ARBA" id="ARBA00004141"/>
    </source>
</evidence>
<dbReference type="EMBL" id="WMEO01000003">
    <property type="protein sequence ID" value="MYL15579.1"/>
    <property type="molecule type" value="Genomic_DNA"/>
</dbReference>
<dbReference type="GO" id="GO:0006679">
    <property type="term" value="P:glucosylceramide biosynthetic process"/>
    <property type="evidence" value="ECO:0007669"/>
    <property type="project" value="TreeGrafter"/>
</dbReference>
<feature type="region of interest" description="Disordered" evidence="9">
    <location>
        <begin position="30"/>
        <end position="128"/>
    </location>
</feature>
<evidence type="ECO:0000256" key="10">
    <source>
        <dbReference type="SAM" id="Phobius"/>
    </source>
</evidence>
<proteinExistence type="predicted"/>
<dbReference type="Pfam" id="PF13506">
    <property type="entry name" value="Glyco_transf_21"/>
    <property type="match status" value="1"/>
</dbReference>
<accession>A0A6B1I952</accession>
<comment type="subcellular location">
    <subcellularLocation>
        <location evidence="1">Membrane</location>
        <topology evidence="1">Multi-pass membrane protein</topology>
    </subcellularLocation>
</comment>
<keyword evidence="8 10" id="KW-0472">Membrane</keyword>
<reference evidence="11 12" key="1">
    <citation type="submission" date="2019-11" db="EMBL/GenBank/DDBJ databases">
        <title>Genome sequences of 17 halophilic strains isolated from different environments.</title>
        <authorList>
            <person name="Furrow R.E."/>
        </authorList>
    </citation>
    <scope>NUCLEOTIDE SEQUENCE [LARGE SCALE GENOMIC DNA]</scope>
    <source>
        <strain evidence="11 12">22517_05_Cabo</strain>
    </source>
</reference>
<feature type="compositionally biased region" description="Gly residues" evidence="9">
    <location>
        <begin position="41"/>
        <end position="50"/>
    </location>
</feature>
<dbReference type="InterPro" id="IPR029044">
    <property type="entry name" value="Nucleotide-diphossugar_trans"/>
</dbReference>
<sequence>MTDSEPTASPASPTPVSVLLPTVRWTDACDEVAEQLRGPEAFGGGEGDGGDGGKGDGDGDGGKGDGDGDGGKGDGDGDGGKGDGDGDGGKGDGDGKSDDGDGKSDDGDGKSDDGDGKSDDGDGGRNADELLVVCDSPDDPVADRRGDLPPRVRIVIAGEPEGCSGKANAIAAGMEAAANDRIAWTDDDFRHPSDWLATLDADYERRGPTTEVPVFVGLDPLARLFEPAYVIGGTLAVFAAGVAWGGAVIFERDDLRDGEAAFLRDLRRTVSDDGTLTEHLDVSAADRTRYVRAGGSLRGSLERFVRFLTITRYHAPRATAFNAAFGVVMAALCLLAPIAGVSLVTTLAGAAYARFGIRRATFLLAAPGVLIAPPLMAYALARQTFVWGGRRYRWRSMFDVSVEPV</sequence>
<evidence type="ECO:0000256" key="4">
    <source>
        <dbReference type="ARBA" id="ARBA00022676"/>
    </source>
</evidence>
<dbReference type="Proteomes" id="UP000460194">
    <property type="component" value="Unassembled WGS sequence"/>
</dbReference>
<comment type="pathway">
    <text evidence="3">Sphingolipid metabolism.</text>
</comment>
<gene>
    <name evidence="11" type="ORF">GLW36_02815</name>
</gene>
<feature type="transmembrane region" description="Helical" evidence="10">
    <location>
        <begin position="228"/>
        <end position="250"/>
    </location>
</feature>
<dbReference type="InterPro" id="IPR025993">
    <property type="entry name" value="Ceramide_glucosylTrfase"/>
</dbReference>
<keyword evidence="5 11" id="KW-0808">Transferase</keyword>
<dbReference type="GO" id="GO:0016020">
    <property type="term" value="C:membrane"/>
    <property type="evidence" value="ECO:0007669"/>
    <property type="project" value="UniProtKB-SubCell"/>
</dbReference>
<evidence type="ECO:0000256" key="2">
    <source>
        <dbReference type="ARBA" id="ARBA00004760"/>
    </source>
</evidence>
<feature type="compositionally biased region" description="Basic and acidic residues" evidence="9">
    <location>
        <begin position="51"/>
        <end position="128"/>
    </location>
</feature>
<keyword evidence="4" id="KW-0328">Glycosyltransferase</keyword>